<dbReference type="EMBL" id="PJNI01000001">
    <property type="protein sequence ID" value="PKR82288.1"/>
    <property type="molecule type" value="Genomic_DNA"/>
</dbReference>
<accession>A0A2I0R6S4</accession>
<dbReference type="Gene3D" id="3.10.620.30">
    <property type="match status" value="1"/>
</dbReference>
<sequence length="462" mass="52310">MTKFKVAFQSFVIIAFIIAFLTNCESNSVEKEVKTNEKLTKKEEKVSIEKIEEGIKSYIDKTTAKAGGTFRIKDDSLDLDLRLVRVHTEYLSHLGPGSYFACVDLADEKGDIYDVDFFLEGTADSMDVVRTNIHKLNGRPFYTWKQNKEDKTWYRVPIEDAGDELLGVIEGKDEFEFYYQVELPEIDGEGEVWIPIAESNDFQEVELLAVNSPVKEQYITDDQFGNKALYLKLNKTHSGEPIHLSYHVQRKEKKPYLADAEEDLKQYLGSNTLIPVGERFKKIALEAIGNKTKDDPLIKARALYDYVIDNMKYIKNEEGSYGTGDAVYACDAQSGNCSEFHSYFIALARSVDIPARFAIGASIPSDRDEGGINGYHCWAEFFAEGKWWPVDISEANKYTALATYYFGHHGANRVELSKGRDIKFNPGPASGAINFLAYPVLEIDGFVVRPKTTFTFERKVTS</sequence>
<feature type="signal peptide" evidence="1">
    <location>
        <begin position="1"/>
        <end position="21"/>
    </location>
</feature>
<keyword evidence="1" id="KW-0732">Signal</keyword>
<evidence type="ECO:0000256" key="1">
    <source>
        <dbReference type="SAM" id="SignalP"/>
    </source>
</evidence>
<feature type="domain" description="Transglutaminase-like" evidence="2">
    <location>
        <begin position="329"/>
        <end position="394"/>
    </location>
</feature>
<dbReference type="RefSeq" id="WP_101333472.1">
    <property type="nucleotide sequence ID" value="NZ_PJNI01000001.1"/>
</dbReference>
<name>A0A2I0R6S4_9FLAO</name>
<organism evidence="3 4">
    <name type="scientific">Brumimicrobium salinarum</name>
    <dbReference type="NCBI Taxonomy" id="2058658"/>
    <lineage>
        <taxon>Bacteria</taxon>
        <taxon>Pseudomonadati</taxon>
        <taxon>Bacteroidota</taxon>
        <taxon>Flavobacteriia</taxon>
        <taxon>Flavobacteriales</taxon>
        <taxon>Crocinitomicaceae</taxon>
        <taxon>Brumimicrobium</taxon>
    </lineage>
</organism>
<proteinExistence type="predicted"/>
<dbReference type="PANTHER" id="PTHR38339">
    <property type="entry name" value="TRANSGLUTAMINASE DOMAIN PROTEIN"/>
    <property type="match status" value="1"/>
</dbReference>
<evidence type="ECO:0000259" key="2">
    <source>
        <dbReference type="SMART" id="SM00460"/>
    </source>
</evidence>
<comment type="caution">
    <text evidence="3">The sequence shown here is derived from an EMBL/GenBank/DDBJ whole genome shotgun (WGS) entry which is preliminary data.</text>
</comment>
<dbReference type="SUPFAM" id="SSF54001">
    <property type="entry name" value="Cysteine proteinases"/>
    <property type="match status" value="1"/>
</dbReference>
<dbReference type="InterPro" id="IPR002931">
    <property type="entry name" value="Transglutaminase-like"/>
</dbReference>
<dbReference type="Pfam" id="PF01841">
    <property type="entry name" value="Transglut_core"/>
    <property type="match status" value="1"/>
</dbReference>
<dbReference type="Proteomes" id="UP000236654">
    <property type="component" value="Unassembled WGS sequence"/>
</dbReference>
<dbReference type="PANTHER" id="PTHR38339:SF1">
    <property type="entry name" value="TRANSGLUTAMINASE-LIKE DOMAIN-CONTAINING PROTEIN"/>
    <property type="match status" value="1"/>
</dbReference>
<keyword evidence="4" id="KW-1185">Reference proteome</keyword>
<protein>
    <submittedName>
        <fullName evidence="3">Transglutaminase</fullName>
    </submittedName>
</protein>
<dbReference type="InterPro" id="IPR038765">
    <property type="entry name" value="Papain-like_cys_pep_sf"/>
</dbReference>
<dbReference type="AlphaFoldDB" id="A0A2I0R6S4"/>
<gene>
    <name evidence="3" type="ORF">CW751_02860</name>
</gene>
<feature type="chain" id="PRO_5014147308" evidence="1">
    <location>
        <begin position="22"/>
        <end position="462"/>
    </location>
</feature>
<dbReference type="SMART" id="SM00460">
    <property type="entry name" value="TGc"/>
    <property type="match status" value="1"/>
</dbReference>
<evidence type="ECO:0000313" key="3">
    <source>
        <dbReference type="EMBL" id="PKR82288.1"/>
    </source>
</evidence>
<evidence type="ECO:0000313" key="4">
    <source>
        <dbReference type="Proteomes" id="UP000236654"/>
    </source>
</evidence>
<reference evidence="3 4" key="1">
    <citation type="submission" date="2017-12" db="EMBL/GenBank/DDBJ databases">
        <title>The draft genome sequence of Brumimicrobium saltpan LHR20.</title>
        <authorList>
            <person name="Do Z.-J."/>
            <person name="Luo H.-R."/>
        </authorList>
    </citation>
    <scope>NUCLEOTIDE SEQUENCE [LARGE SCALE GENOMIC DNA]</scope>
    <source>
        <strain evidence="3 4">LHR20</strain>
    </source>
</reference>
<dbReference type="OrthoDB" id="9804872at2"/>